<dbReference type="EMBL" id="JXNT01000016">
    <property type="protein sequence ID" value="ODM15492.1"/>
    <property type="molecule type" value="Genomic_DNA"/>
</dbReference>
<protein>
    <submittedName>
        <fullName evidence="1">Uncharacterized protein</fullName>
    </submittedName>
</protein>
<name>A0A1E3B3G2_ASPCR</name>
<organism evidence="1 2">
    <name type="scientific">Aspergillus cristatus</name>
    <name type="common">Chinese Fuzhuan brick tea-fermentation fungus</name>
    <name type="synonym">Eurotium cristatum</name>
    <dbReference type="NCBI Taxonomy" id="573508"/>
    <lineage>
        <taxon>Eukaryota</taxon>
        <taxon>Fungi</taxon>
        <taxon>Dikarya</taxon>
        <taxon>Ascomycota</taxon>
        <taxon>Pezizomycotina</taxon>
        <taxon>Eurotiomycetes</taxon>
        <taxon>Eurotiomycetidae</taxon>
        <taxon>Eurotiales</taxon>
        <taxon>Aspergillaceae</taxon>
        <taxon>Aspergillus</taxon>
        <taxon>Aspergillus subgen. Aspergillus</taxon>
    </lineage>
</organism>
<comment type="caution">
    <text evidence="1">The sequence shown here is derived from an EMBL/GenBank/DDBJ whole genome shotgun (WGS) entry which is preliminary data.</text>
</comment>
<keyword evidence="2" id="KW-1185">Reference proteome</keyword>
<dbReference type="VEuPathDB" id="FungiDB:SI65_09095"/>
<reference evidence="1 2" key="1">
    <citation type="journal article" date="2016" name="BMC Genomics">
        <title>Comparative genomic and transcriptomic analyses of the Fuzhuan brick tea-fermentation fungus Aspergillus cristatus.</title>
        <authorList>
            <person name="Ge Y."/>
            <person name="Wang Y."/>
            <person name="Liu Y."/>
            <person name="Tan Y."/>
            <person name="Ren X."/>
            <person name="Zhang X."/>
            <person name="Hyde K.D."/>
            <person name="Liu Y."/>
            <person name="Liu Z."/>
        </authorList>
    </citation>
    <scope>NUCLEOTIDE SEQUENCE [LARGE SCALE GENOMIC DNA]</scope>
    <source>
        <strain evidence="1 2">GZAAS20.1005</strain>
    </source>
</reference>
<sequence length="288" mass="33126">MVMSESGAFNTYAQRFLYCSISWDWCKVSLKYILQLSRPVLWSPDVASSIKRVDLRSTEKHGWWTEDENLGAYNIDRQIVSCDEFKDVVARAQAIVDEARFPDSAVWKKALQDGSAYAFVAILLSQLHNLCALRLDFTFVWKSGFPGLRLKHALFTAQKGMLSIFESLAVVNYGSNIPIPPDPEYVDVGYVDGHPSCEPGQFMAWFYLPSLRKLWIWLQDCQEILACKRQTSFDRVRSLVLAQPTIREEEAIFLFESLSLYRSGHMPRSIIQSYFAETESEQQQLETF</sequence>
<dbReference type="OrthoDB" id="4191831at2759"/>
<evidence type="ECO:0000313" key="2">
    <source>
        <dbReference type="Proteomes" id="UP000094569"/>
    </source>
</evidence>
<proteinExistence type="predicted"/>
<accession>A0A1E3B3G2</accession>
<dbReference type="AlphaFoldDB" id="A0A1E3B3G2"/>
<gene>
    <name evidence="1" type="ORF">SI65_09095</name>
</gene>
<evidence type="ECO:0000313" key="1">
    <source>
        <dbReference type="EMBL" id="ODM15492.1"/>
    </source>
</evidence>
<dbReference type="Proteomes" id="UP000094569">
    <property type="component" value="Unassembled WGS sequence"/>
</dbReference>